<organism evidence="6 7">
    <name type="scientific">Clostridium grantii DSM 8605</name>
    <dbReference type="NCBI Taxonomy" id="1121316"/>
    <lineage>
        <taxon>Bacteria</taxon>
        <taxon>Bacillati</taxon>
        <taxon>Bacillota</taxon>
        <taxon>Clostridia</taxon>
        <taxon>Eubacteriales</taxon>
        <taxon>Clostridiaceae</taxon>
        <taxon>Clostridium</taxon>
    </lineage>
</organism>
<dbReference type="RefSeq" id="WP_073340620.1">
    <property type="nucleotide sequence ID" value="NZ_FQXM01000032.1"/>
</dbReference>
<dbReference type="InterPro" id="IPR007627">
    <property type="entry name" value="RNA_pol_sigma70_r2"/>
</dbReference>
<dbReference type="PANTHER" id="PTHR30385:SF4">
    <property type="entry name" value="RNA POLYMERASE SIGMA-E FACTOR"/>
    <property type="match status" value="1"/>
</dbReference>
<dbReference type="SUPFAM" id="SSF88659">
    <property type="entry name" value="Sigma3 and sigma4 domains of RNA polymerase sigma factors"/>
    <property type="match status" value="1"/>
</dbReference>
<dbReference type="GO" id="GO:0016987">
    <property type="term" value="F:sigma factor activity"/>
    <property type="evidence" value="ECO:0007669"/>
    <property type="project" value="UniProtKB-KW"/>
</dbReference>
<reference evidence="6 7" key="1">
    <citation type="submission" date="2016-11" db="EMBL/GenBank/DDBJ databases">
        <authorList>
            <person name="Jaros S."/>
            <person name="Januszkiewicz K."/>
            <person name="Wedrychowicz H."/>
        </authorList>
    </citation>
    <scope>NUCLEOTIDE SEQUENCE [LARGE SCALE GENOMIC DNA]</scope>
    <source>
        <strain evidence="6 7">DSM 8605</strain>
    </source>
</reference>
<evidence type="ECO:0000256" key="2">
    <source>
        <dbReference type="ARBA" id="ARBA00023082"/>
    </source>
</evidence>
<keyword evidence="2" id="KW-0731">Sigma factor</keyword>
<dbReference type="EMBL" id="FQXM01000032">
    <property type="protein sequence ID" value="SHI01017.1"/>
    <property type="molecule type" value="Genomic_DNA"/>
</dbReference>
<keyword evidence="1" id="KW-0805">Transcription regulation</keyword>
<dbReference type="NCBIfam" id="TIGR02937">
    <property type="entry name" value="sigma70-ECF"/>
    <property type="match status" value="1"/>
</dbReference>
<dbReference type="AlphaFoldDB" id="A0A1M5XMF1"/>
<dbReference type="STRING" id="1121316.SAMN02745207_03787"/>
<dbReference type="Proteomes" id="UP000184447">
    <property type="component" value="Unassembled WGS sequence"/>
</dbReference>
<gene>
    <name evidence="6" type="ORF">SAMN02745207_03787</name>
</gene>
<dbReference type="InterPro" id="IPR014284">
    <property type="entry name" value="RNA_pol_sigma-70_dom"/>
</dbReference>
<dbReference type="Pfam" id="PF04542">
    <property type="entry name" value="Sigma70_r2"/>
    <property type="match status" value="1"/>
</dbReference>
<evidence type="ECO:0000313" key="7">
    <source>
        <dbReference type="Proteomes" id="UP000184447"/>
    </source>
</evidence>
<keyword evidence="3" id="KW-0238">DNA-binding</keyword>
<dbReference type="GO" id="GO:0003677">
    <property type="term" value="F:DNA binding"/>
    <property type="evidence" value="ECO:0007669"/>
    <property type="project" value="UniProtKB-KW"/>
</dbReference>
<dbReference type="GO" id="GO:0006352">
    <property type="term" value="P:DNA-templated transcription initiation"/>
    <property type="evidence" value="ECO:0007669"/>
    <property type="project" value="InterPro"/>
</dbReference>
<dbReference type="Gene3D" id="1.10.1740.10">
    <property type="match status" value="1"/>
</dbReference>
<name>A0A1M5XMF1_9CLOT</name>
<evidence type="ECO:0000259" key="5">
    <source>
        <dbReference type="Pfam" id="PF04542"/>
    </source>
</evidence>
<keyword evidence="4" id="KW-0804">Transcription</keyword>
<evidence type="ECO:0000256" key="4">
    <source>
        <dbReference type="ARBA" id="ARBA00023163"/>
    </source>
</evidence>
<feature type="domain" description="RNA polymerase sigma-70 region 2" evidence="5">
    <location>
        <begin position="20"/>
        <end position="83"/>
    </location>
</feature>
<dbReference type="SUPFAM" id="SSF88946">
    <property type="entry name" value="Sigma2 domain of RNA polymerase sigma factors"/>
    <property type="match status" value="1"/>
</dbReference>
<dbReference type="Gene3D" id="1.10.10.10">
    <property type="entry name" value="Winged helix-like DNA-binding domain superfamily/Winged helix DNA-binding domain"/>
    <property type="match status" value="1"/>
</dbReference>
<evidence type="ECO:0000256" key="1">
    <source>
        <dbReference type="ARBA" id="ARBA00023015"/>
    </source>
</evidence>
<dbReference type="InterPro" id="IPR036388">
    <property type="entry name" value="WH-like_DNA-bd_sf"/>
</dbReference>
<evidence type="ECO:0000313" key="6">
    <source>
        <dbReference type="EMBL" id="SHI01017.1"/>
    </source>
</evidence>
<dbReference type="OrthoDB" id="2966762at2"/>
<sequence length="176" mass="20359">MEKLIIKAKQGDSSATEAIINEFMPLVINQAYKYKIPSYDYEDVVQHSILSIIKAIQIYEIGDTSFISFVSKIVKNNNVNLLLSKMKHNREVQRQEILDGSADNYLFTLEDEVIAWDMIKSLNKAINKLNDVDRKIIIDFYFKRKDLKSIAAEQGVSYRQIHTLKKNAINNVKKMI</sequence>
<proteinExistence type="predicted"/>
<keyword evidence="7" id="KW-1185">Reference proteome</keyword>
<evidence type="ECO:0000256" key="3">
    <source>
        <dbReference type="ARBA" id="ARBA00023125"/>
    </source>
</evidence>
<accession>A0A1M5XMF1</accession>
<dbReference type="PANTHER" id="PTHR30385">
    <property type="entry name" value="SIGMA FACTOR F FLAGELLAR"/>
    <property type="match status" value="1"/>
</dbReference>
<protein>
    <submittedName>
        <fullName evidence="6">RNA polymerase sigma factor, sigma-70 family</fullName>
    </submittedName>
</protein>
<dbReference type="InterPro" id="IPR013325">
    <property type="entry name" value="RNA_pol_sigma_r2"/>
</dbReference>
<dbReference type="InterPro" id="IPR013324">
    <property type="entry name" value="RNA_pol_sigma_r3/r4-like"/>
</dbReference>